<feature type="coiled-coil region" evidence="1">
    <location>
        <begin position="643"/>
        <end position="677"/>
    </location>
</feature>
<dbReference type="InterPro" id="IPR022091">
    <property type="entry name" value="TMF_TATA-bd"/>
</dbReference>
<keyword evidence="1" id="KW-0175">Coiled coil</keyword>
<dbReference type="GO" id="GO:0005783">
    <property type="term" value="C:endoplasmic reticulum"/>
    <property type="evidence" value="ECO:0007669"/>
    <property type="project" value="TreeGrafter"/>
</dbReference>
<dbReference type="EMBL" id="HBGD01006109">
    <property type="protein sequence ID" value="CAD9081838.1"/>
    <property type="molecule type" value="Transcribed_RNA"/>
</dbReference>
<feature type="region of interest" description="Disordered" evidence="2">
    <location>
        <begin position="21"/>
        <end position="49"/>
    </location>
</feature>
<dbReference type="AlphaFoldDB" id="A0A6U0L1M0"/>
<sequence>MSFGGFSSWIKTFESKIDEALDIKTEESTTRKSPEKPKQTPQKSSAIVKEQPVEVEQRLQTEANVEISVETMKLLRNLICILDQDVQSMHGGTQSQHILQDSPNTDDQEYIRQFVADLLQRCVSNQDSSSALFMQHFLDFKHIFQKVDAFQSTLVQSISQKDSLIKELRNKCDNVNTSNHNQDDAQIKSQFETLKKEFSLRLGKEEQRNAKLNRENQKLRKEHAEYDAQLATLHAKEAEIRKLTDTAKDLNNHITQQDRKVALLKKENTNLDATVASLEKQTASFKAQLAQAEQEKSQHTKLIEHMKALSEEPNGTSPLHSSDDTNLAQNVIQKLKNSIQEAEDQAKAAKDQLQSEIEKLKQSHSSQTMELESMFHKKEIQLRQNMQQLERSLVQLTDEKNEKELVLKKEIASLQHQRLSAEKETEVLLAEHLPETTESLHEEIRLLSQKNAQQKQALEMEKQQMQNKVRLLQNQVKLVEVERDSVRHDYNQQKNQLKNMDNALQQERSRNSQQENSVCGLEHTVTRLQRSIDEHVSQESVLRSELCTLKEQYHALAKNAQQIESKQQLSISSHQEEFTPESSPSKSVHSVQAEDDDDLSTSAGGYDVMSAPANGAVLDGDRAPTRFEYLQMYSTFRKQNEYILLMNQKIHKLEQSNEKLSDQVVAWKNNAASEQEKQHLFDQMKKEHDTALLLLGEKQTEVLGLTQDLDHVKTMFRSQVCDLLEQIEELKGSKR</sequence>
<reference evidence="4" key="1">
    <citation type="submission" date="2021-01" db="EMBL/GenBank/DDBJ databases">
        <authorList>
            <person name="Corre E."/>
            <person name="Pelletier E."/>
            <person name="Niang G."/>
            <person name="Scheremetjew M."/>
            <person name="Finn R."/>
            <person name="Kale V."/>
            <person name="Holt S."/>
            <person name="Cochrane G."/>
            <person name="Meng A."/>
            <person name="Brown T."/>
            <person name="Cohen L."/>
        </authorList>
    </citation>
    <scope>NUCLEOTIDE SEQUENCE</scope>
    <source>
        <strain evidence="4">WS</strain>
    </source>
</reference>
<name>A0A6U0L1M0_9EUKA</name>
<feature type="compositionally biased region" description="Polar residues" evidence="2">
    <location>
        <begin position="580"/>
        <end position="590"/>
    </location>
</feature>
<gene>
    <name evidence="4" type="ORF">PCOS0759_LOCUS5078</name>
    <name evidence="5" type="ORF">PCOS0759_LOCUS5079</name>
</gene>
<dbReference type="InterPro" id="IPR052602">
    <property type="entry name" value="Growth_transcription_reg"/>
</dbReference>
<feature type="region of interest" description="Disordered" evidence="2">
    <location>
        <begin position="343"/>
        <end position="368"/>
    </location>
</feature>
<feature type="coiled-coil region" evidence="1">
    <location>
        <begin position="444"/>
        <end position="517"/>
    </location>
</feature>
<evidence type="ECO:0000256" key="1">
    <source>
        <dbReference type="SAM" id="Coils"/>
    </source>
</evidence>
<accession>A0A6U0L1M0</accession>
<evidence type="ECO:0000313" key="5">
    <source>
        <dbReference type="EMBL" id="CAD9081839.1"/>
    </source>
</evidence>
<evidence type="ECO:0000256" key="2">
    <source>
        <dbReference type="SAM" id="MobiDB-lite"/>
    </source>
</evidence>
<feature type="region of interest" description="Disordered" evidence="2">
    <location>
        <begin position="567"/>
        <end position="617"/>
    </location>
</feature>
<dbReference type="PANTHER" id="PTHR46515:SF1">
    <property type="entry name" value="TATA ELEMENT MODULATORY FACTOR"/>
    <property type="match status" value="1"/>
</dbReference>
<protein>
    <recommendedName>
        <fullName evidence="3">TATA element modulatory factor 1 TATA binding domain-containing protein</fullName>
    </recommendedName>
</protein>
<dbReference type="Pfam" id="PF12325">
    <property type="entry name" value="TMF_TATA_bd"/>
    <property type="match status" value="1"/>
</dbReference>
<proteinExistence type="predicted"/>
<dbReference type="GO" id="GO:0005794">
    <property type="term" value="C:Golgi apparatus"/>
    <property type="evidence" value="ECO:0007669"/>
    <property type="project" value="TreeGrafter"/>
</dbReference>
<feature type="domain" description="TATA element modulatory factor 1 TATA binding" evidence="3">
    <location>
        <begin position="631"/>
        <end position="722"/>
    </location>
</feature>
<organism evidence="4">
    <name type="scientific">Percolomonas cosmopolitus</name>
    <dbReference type="NCBI Taxonomy" id="63605"/>
    <lineage>
        <taxon>Eukaryota</taxon>
        <taxon>Discoba</taxon>
        <taxon>Heterolobosea</taxon>
        <taxon>Tetramitia</taxon>
        <taxon>Eutetramitia</taxon>
        <taxon>Percolomonadidae</taxon>
        <taxon>Percolomonas</taxon>
    </lineage>
</organism>
<dbReference type="EMBL" id="HBGD01006110">
    <property type="protein sequence ID" value="CAD9081839.1"/>
    <property type="molecule type" value="Transcribed_RNA"/>
</dbReference>
<feature type="compositionally biased region" description="Basic and acidic residues" evidence="2">
    <location>
        <begin position="21"/>
        <end position="38"/>
    </location>
</feature>
<dbReference type="PANTHER" id="PTHR46515">
    <property type="entry name" value="TATA ELEMENT MODULATORY FACTOR TMF1"/>
    <property type="match status" value="1"/>
</dbReference>
<evidence type="ECO:0000259" key="3">
    <source>
        <dbReference type="Pfam" id="PF12325"/>
    </source>
</evidence>
<evidence type="ECO:0000313" key="4">
    <source>
        <dbReference type="EMBL" id="CAD9081838.1"/>
    </source>
</evidence>